<evidence type="ECO:0000256" key="6">
    <source>
        <dbReference type="ARBA" id="ARBA00022777"/>
    </source>
</evidence>
<dbReference type="PANTHER" id="PTHR23342">
    <property type="entry name" value="N-ACETYLGLUTAMATE SYNTHASE"/>
    <property type="match status" value="1"/>
</dbReference>
<dbReference type="RefSeq" id="WP_069671082.1">
    <property type="nucleotide sequence ID" value="NZ_BPFF01000031.1"/>
</dbReference>
<reference evidence="11 12" key="1">
    <citation type="submission" date="2016-07" db="EMBL/GenBank/DDBJ databases">
        <title>Whole-genome of two Shewanella species isolated from a digestive organ of sea cucumber Apostichopus japonicus Selenka 1867.</title>
        <authorList>
            <person name="Hong H.-H."/>
            <person name="Choi H."/>
            <person name="Cheon S."/>
            <person name="Oh J.-S."/>
            <person name="Lee H.-G."/>
            <person name="Park C."/>
        </authorList>
    </citation>
    <scope>NUCLEOTIDE SEQUENCE [LARGE SCALE GENOMIC DNA]</scope>
    <source>
        <strain evidence="11 12">CSB03KR</strain>
    </source>
</reference>
<accession>A0A1E5IUD1</accession>
<evidence type="ECO:0000313" key="11">
    <source>
        <dbReference type="EMBL" id="OEG74086.1"/>
    </source>
</evidence>
<keyword evidence="5 9" id="KW-0547">Nucleotide-binding</keyword>
<sequence length="261" mass="27106">MSLEKKPLVLKVGGALLQCEMGMARLMSAAAAMINKGQSVIMVHGGGCFVDEQLTANGMVTQKLDGLRVTPAEQIPVVVGALAGTSNKLLQGAAVKAGITCVGMSLGDGGIVTAKIKNEQLGFVGEVMPNDAAYLNFILAKGWMPIVSSIAIDELGQLLNVNADQAAAVIAKLVNGQLVLLSDVSGVLDGKGQLIQSLSKPHSDELTKLGVIDKGMKVKVEAALEVAQWMGQPVQVASWRDAEQLNALVKGEAIGTQVLPD</sequence>
<comment type="subcellular location">
    <subcellularLocation>
        <location evidence="9">Cytoplasm</location>
    </subcellularLocation>
</comment>
<evidence type="ECO:0000256" key="4">
    <source>
        <dbReference type="ARBA" id="ARBA00022679"/>
    </source>
</evidence>
<name>A0A1E5IUD1_SHECO</name>
<dbReference type="InterPro" id="IPR037528">
    <property type="entry name" value="ArgB"/>
</dbReference>
<dbReference type="Gene3D" id="3.40.1160.10">
    <property type="entry name" value="Acetylglutamate kinase-like"/>
    <property type="match status" value="1"/>
</dbReference>
<dbReference type="UniPathway" id="UPA00068">
    <property type="reaction ID" value="UER00107"/>
</dbReference>
<keyword evidence="6 9" id="KW-0418">Kinase</keyword>
<dbReference type="EMBL" id="MCBT01000027">
    <property type="protein sequence ID" value="OEG74086.1"/>
    <property type="molecule type" value="Genomic_DNA"/>
</dbReference>
<feature type="domain" description="Aspartate/glutamate/uridylate kinase" evidence="10">
    <location>
        <begin position="7"/>
        <end position="238"/>
    </location>
</feature>
<comment type="catalytic activity">
    <reaction evidence="8 9">
        <text>N-acetyl-L-glutamate + ATP = N-acetyl-L-glutamyl 5-phosphate + ADP</text>
        <dbReference type="Rhea" id="RHEA:14629"/>
        <dbReference type="ChEBI" id="CHEBI:30616"/>
        <dbReference type="ChEBI" id="CHEBI:44337"/>
        <dbReference type="ChEBI" id="CHEBI:57936"/>
        <dbReference type="ChEBI" id="CHEBI:456216"/>
        <dbReference type="EC" id="2.7.2.8"/>
    </reaction>
</comment>
<dbReference type="Pfam" id="PF00696">
    <property type="entry name" value="AA_kinase"/>
    <property type="match status" value="1"/>
</dbReference>
<feature type="binding site" evidence="9">
    <location>
        <position position="68"/>
    </location>
    <ligand>
        <name>substrate</name>
    </ligand>
</feature>
<feature type="site" description="Transition state stabilizer" evidence="9">
    <location>
        <position position="11"/>
    </location>
</feature>
<dbReference type="InterPro" id="IPR001048">
    <property type="entry name" value="Asp/Glu/Uridylate_kinase"/>
</dbReference>
<evidence type="ECO:0000313" key="12">
    <source>
        <dbReference type="Proteomes" id="UP000095230"/>
    </source>
</evidence>
<comment type="similarity">
    <text evidence="9">Belongs to the acetylglutamate kinase family. ArgB subfamily.</text>
</comment>
<organism evidence="11 12">
    <name type="scientific">Shewanella colwelliana</name>
    <name type="common">Alteromonas colwelliana</name>
    <dbReference type="NCBI Taxonomy" id="23"/>
    <lineage>
        <taxon>Bacteria</taxon>
        <taxon>Pseudomonadati</taxon>
        <taxon>Pseudomonadota</taxon>
        <taxon>Gammaproteobacteria</taxon>
        <taxon>Alteromonadales</taxon>
        <taxon>Shewanellaceae</taxon>
        <taxon>Shewanella</taxon>
    </lineage>
</organism>
<keyword evidence="3 9" id="KW-0028">Amino-acid biosynthesis</keyword>
<dbReference type="PANTHER" id="PTHR23342:SF0">
    <property type="entry name" value="N-ACETYLGLUTAMATE SYNTHASE, MITOCHONDRIAL"/>
    <property type="match status" value="1"/>
</dbReference>
<dbReference type="OrthoDB" id="5915023at2"/>
<dbReference type="Proteomes" id="UP000095230">
    <property type="component" value="Unassembled WGS sequence"/>
</dbReference>
<dbReference type="GO" id="GO:0005524">
    <property type="term" value="F:ATP binding"/>
    <property type="evidence" value="ECO:0007669"/>
    <property type="project" value="UniProtKB-UniRule"/>
</dbReference>
<dbReference type="STRING" id="23.BEL05_20640"/>
<feature type="binding site" evidence="9">
    <location>
        <position position="160"/>
    </location>
    <ligand>
        <name>substrate</name>
    </ligand>
</feature>
<evidence type="ECO:0000256" key="3">
    <source>
        <dbReference type="ARBA" id="ARBA00022605"/>
    </source>
</evidence>
<keyword evidence="7 9" id="KW-0067">ATP-binding</keyword>
<dbReference type="GO" id="GO:0005737">
    <property type="term" value="C:cytoplasm"/>
    <property type="evidence" value="ECO:0007669"/>
    <property type="project" value="UniProtKB-SubCell"/>
</dbReference>
<gene>
    <name evidence="9" type="primary">argB</name>
    <name evidence="11" type="ORF">BEL05_20640</name>
</gene>
<comment type="pathway">
    <text evidence="1 9">Amino-acid biosynthesis; L-arginine biosynthesis; N(2)-acetyl-L-ornithine from L-glutamate: step 2/4.</text>
</comment>
<evidence type="ECO:0000256" key="5">
    <source>
        <dbReference type="ARBA" id="ARBA00022741"/>
    </source>
</evidence>
<dbReference type="PIRSF" id="PIRSF000728">
    <property type="entry name" value="NAGK"/>
    <property type="match status" value="1"/>
</dbReference>
<feature type="binding site" evidence="9">
    <location>
        <begin position="46"/>
        <end position="47"/>
    </location>
    <ligand>
        <name>substrate</name>
    </ligand>
</feature>
<feature type="site" description="Transition state stabilizer" evidence="9">
    <location>
        <position position="219"/>
    </location>
</feature>
<evidence type="ECO:0000256" key="8">
    <source>
        <dbReference type="ARBA" id="ARBA00048141"/>
    </source>
</evidence>
<dbReference type="GO" id="GO:0042450">
    <property type="term" value="P:L-arginine biosynthetic process via ornithine"/>
    <property type="evidence" value="ECO:0007669"/>
    <property type="project" value="UniProtKB-UniRule"/>
</dbReference>
<evidence type="ECO:0000256" key="9">
    <source>
        <dbReference type="HAMAP-Rule" id="MF_00082"/>
    </source>
</evidence>
<keyword evidence="9" id="KW-0963">Cytoplasm</keyword>
<dbReference type="NCBIfam" id="TIGR00761">
    <property type="entry name" value="argB"/>
    <property type="match status" value="1"/>
</dbReference>
<dbReference type="EC" id="2.7.2.8" evidence="9"/>
<dbReference type="InterPro" id="IPR036393">
    <property type="entry name" value="AceGlu_kinase-like_sf"/>
</dbReference>
<dbReference type="GO" id="GO:0003991">
    <property type="term" value="F:acetylglutamate kinase activity"/>
    <property type="evidence" value="ECO:0007669"/>
    <property type="project" value="UniProtKB-UniRule"/>
</dbReference>
<proteinExistence type="inferred from homology"/>
<evidence type="ECO:0000256" key="2">
    <source>
        <dbReference type="ARBA" id="ARBA00022571"/>
    </source>
</evidence>
<dbReference type="InterPro" id="IPR004662">
    <property type="entry name" value="AcgluKinase_fam"/>
</dbReference>
<keyword evidence="4 9" id="KW-0808">Transferase</keyword>
<keyword evidence="2 9" id="KW-0055">Arginine biosynthesis</keyword>
<comment type="function">
    <text evidence="9">Catalyzes the ATP-dependent phosphorylation of N-acetyl-L-glutamate.</text>
</comment>
<evidence type="ECO:0000259" key="10">
    <source>
        <dbReference type="Pfam" id="PF00696"/>
    </source>
</evidence>
<evidence type="ECO:0000256" key="7">
    <source>
        <dbReference type="ARBA" id="ARBA00022840"/>
    </source>
</evidence>
<dbReference type="SUPFAM" id="SSF53633">
    <property type="entry name" value="Carbamate kinase-like"/>
    <property type="match status" value="1"/>
</dbReference>
<dbReference type="HAMAP" id="MF_00082">
    <property type="entry name" value="ArgB"/>
    <property type="match status" value="1"/>
</dbReference>
<evidence type="ECO:0000256" key="1">
    <source>
        <dbReference type="ARBA" id="ARBA00004828"/>
    </source>
</evidence>
<protein>
    <recommendedName>
        <fullName evidence="9">Acetylglutamate kinase</fullName>
        <ecNumber evidence="9">2.7.2.8</ecNumber>
    </recommendedName>
    <alternativeName>
        <fullName evidence="9">N-acetyl-L-glutamate 5-phosphotransferase</fullName>
    </alternativeName>
    <alternativeName>
        <fullName evidence="9">NAG kinase</fullName>
        <shortName evidence="9">NAGK</shortName>
    </alternativeName>
</protein>
<dbReference type="AlphaFoldDB" id="A0A1E5IUD1"/>
<comment type="caution">
    <text evidence="11">The sequence shown here is derived from an EMBL/GenBank/DDBJ whole genome shotgun (WGS) entry which is preliminary data.</text>
</comment>